<gene>
    <name evidence="1" type="ORF">GRI99_17185</name>
</gene>
<name>A0A844Z2I7_9SPHN</name>
<comment type="caution">
    <text evidence="1">The sequence shown here is derived from an EMBL/GenBank/DDBJ whole genome shotgun (WGS) entry which is preliminary data.</text>
</comment>
<reference evidence="1 2" key="1">
    <citation type="submission" date="2019-12" db="EMBL/GenBank/DDBJ databases">
        <title>Genomic-based taxomic classification of the family Erythrobacteraceae.</title>
        <authorList>
            <person name="Xu L."/>
        </authorList>
    </citation>
    <scope>NUCLEOTIDE SEQUENCE [LARGE SCALE GENOMIC DNA]</scope>
    <source>
        <strain evidence="1 2">M0322</strain>
    </source>
</reference>
<protein>
    <submittedName>
        <fullName evidence="1">Uncharacterized protein</fullName>
    </submittedName>
</protein>
<proteinExistence type="predicted"/>
<dbReference type="EMBL" id="WTYV01000009">
    <property type="protein sequence ID" value="MXO73360.1"/>
    <property type="molecule type" value="Genomic_DNA"/>
</dbReference>
<dbReference type="RefSeq" id="WP_160773287.1">
    <property type="nucleotide sequence ID" value="NZ_WTYV01000009.1"/>
</dbReference>
<sequence>MIVILNLFQDPSCRRSGAIGRGAAAKFGFGDKQLCRAENWILKRVQDDGKEEGGAFWP</sequence>
<evidence type="ECO:0000313" key="2">
    <source>
        <dbReference type="Proteomes" id="UP000466966"/>
    </source>
</evidence>
<evidence type="ECO:0000313" key="1">
    <source>
        <dbReference type="EMBL" id="MXO73360.1"/>
    </source>
</evidence>
<keyword evidence="2" id="KW-1185">Reference proteome</keyword>
<accession>A0A844Z2I7</accession>
<dbReference type="Proteomes" id="UP000466966">
    <property type="component" value="Unassembled WGS sequence"/>
</dbReference>
<dbReference type="AlphaFoldDB" id="A0A844Z2I7"/>
<organism evidence="1 2">
    <name type="scientific">Alteraurantiacibacter buctensis</name>
    <dbReference type="NCBI Taxonomy" id="1503981"/>
    <lineage>
        <taxon>Bacteria</taxon>
        <taxon>Pseudomonadati</taxon>
        <taxon>Pseudomonadota</taxon>
        <taxon>Alphaproteobacteria</taxon>
        <taxon>Sphingomonadales</taxon>
        <taxon>Erythrobacteraceae</taxon>
        <taxon>Alteraurantiacibacter</taxon>
    </lineage>
</organism>